<dbReference type="SUPFAM" id="SSF101941">
    <property type="entry name" value="NAC domain"/>
    <property type="match status" value="1"/>
</dbReference>
<accession>A0ABP0XYN7</accession>
<gene>
    <name evidence="6" type="ORF">CITCOLO1_LOCUS4977</name>
</gene>
<dbReference type="Gene3D" id="2.170.150.80">
    <property type="entry name" value="NAC domain"/>
    <property type="match status" value="1"/>
</dbReference>
<evidence type="ECO:0000313" key="7">
    <source>
        <dbReference type="Proteomes" id="UP001642487"/>
    </source>
</evidence>
<evidence type="ECO:0000256" key="4">
    <source>
        <dbReference type="ARBA" id="ARBA00023242"/>
    </source>
</evidence>
<keyword evidence="4" id="KW-0539">Nucleus</keyword>
<keyword evidence="3" id="KW-0804">Transcription</keyword>
<evidence type="ECO:0000313" key="6">
    <source>
        <dbReference type="EMBL" id="CAK9313264.1"/>
    </source>
</evidence>
<feature type="domain" description="NAC" evidence="5">
    <location>
        <begin position="34"/>
        <end position="185"/>
    </location>
</feature>
<dbReference type="PANTHER" id="PTHR31744:SF86">
    <property type="entry name" value="PROTEIN CUP-SHAPED COTYLEDON 3"/>
    <property type="match status" value="1"/>
</dbReference>
<keyword evidence="2" id="KW-0238">DNA-binding</keyword>
<dbReference type="EMBL" id="OZ021745">
    <property type="protein sequence ID" value="CAK9313264.1"/>
    <property type="molecule type" value="Genomic_DNA"/>
</dbReference>
<organism evidence="6 7">
    <name type="scientific">Citrullus colocynthis</name>
    <name type="common">colocynth</name>
    <dbReference type="NCBI Taxonomy" id="252529"/>
    <lineage>
        <taxon>Eukaryota</taxon>
        <taxon>Viridiplantae</taxon>
        <taxon>Streptophyta</taxon>
        <taxon>Embryophyta</taxon>
        <taxon>Tracheophyta</taxon>
        <taxon>Spermatophyta</taxon>
        <taxon>Magnoliopsida</taxon>
        <taxon>eudicotyledons</taxon>
        <taxon>Gunneridae</taxon>
        <taxon>Pentapetalae</taxon>
        <taxon>rosids</taxon>
        <taxon>fabids</taxon>
        <taxon>Cucurbitales</taxon>
        <taxon>Cucurbitaceae</taxon>
        <taxon>Benincaseae</taxon>
        <taxon>Citrullus</taxon>
    </lineage>
</organism>
<evidence type="ECO:0000259" key="5">
    <source>
        <dbReference type="PROSITE" id="PS51005"/>
    </source>
</evidence>
<name>A0ABP0XYN7_9ROSI</name>
<dbReference type="Pfam" id="PF02365">
    <property type="entry name" value="NAM"/>
    <property type="match status" value="1"/>
</dbReference>
<evidence type="ECO:0000256" key="1">
    <source>
        <dbReference type="ARBA" id="ARBA00023015"/>
    </source>
</evidence>
<evidence type="ECO:0000256" key="3">
    <source>
        <dbReference type="ARBA" id="ARBA00023163"/>
    </source>
</evidence>
<dbReference type="Proteomes" id="UP001642487">
    <property type="component" value="Chromosome 11"/>
</dbReference>
<dbReference type="InterPro" id="IPR036093">
    <property type="entry name" value="NAC_dom_sf"/>
</dbReference>
<evidence type="ECO:0000256" key="2">
    <source>
        <dbReference type="ARBA" id="ARBA00023125"/>
    </source>
</evidence>
<reference evidence="6 7" key="1">
    <citation type="submission" date="2024-03" db="EMBL/GenBank/DDBJ databases">
        <authorList>
            <person name="Gkanogiannis A."/>
            <person name="Becerra Lopez-Lavalle L."/>
        </authorList>
    </citation>
    <scope>NUCLEOTIDE SEQUENCE [LARGE SCALE GENOMIC DNA]</scope>
</reference>
<dbReference type="PANTHER" id="PTHR31744">
    <property type="entry name" value="PROTEIN CUP-SHAPED COTYLEDON 2-RELATED"/>
    <property type="match status" value="1"/>
</dbReference>
<sequence>MFGIEEVIGELNREEEEEGENGKEIIKNNKHRLLPPGYRFHPTDEELIAFYLASKVFKPSNFHHGVNIVEVDLNRCEPWELPEEAKMGEREWYFFSLRVRKYPTGLRTNRATMAGYWKATGKDRQIHSSCNGVKLGTKKTLVFYKGGAPRGVKTKWVMHEYRLHSDLASPNVCKDEWVLCRIIHKSGEKLKPRSLQEAIPSPISLPPLSLDTPQTIHCNNIRFQTALHNNNNNIQRHENSLESFIINNPHFIFQSNLFPFGLNNHLDDTPPSIQATDTNYHAHFNPSLLLEGSCDSRQASSFGVDSGGTLVDVAAYGGGRGDQSDENWSGGC</sequence>
<keyword evidence="7" id="KW-1185">Reference proteome</keyword>
<dbReference type="PROSITE" id="PS51005">
    <property type="entry name" value="NAC"/>
    <property type="match status" value="1"/>
</dbReference>
<dbReference type="InterPro" id="IPR003441">
    <property type="entry name" value="NAC-dom"/>
</dbReference>
<keyword evidence="1" id="KW-0805">Transcription regulation</keyword>
<protein>
    <recommendedName>
        <fullName evidence="5">NAC domain-containing protein</fullName>
    </recommendedName>
</protein>
<proteinExistence type="predicted"/>